<proteinExistence type="predicted"/>
<evidence type="ECO:0000256" key="1">
    <source>
        <dbReference type="SAM" id="MobiDB-lite"/>
    </source>
</evidence>
<dbReference type="Proteomes" id="UP000026960">
    <property type="component" value="Chromosome 8"/>
</dbReference>
<dbReference type="InterPro" id="IPR036041">
    <property type="entry name" value="Ribosome-inact_prot_sf"/>
</dbReference>
<dbReference type="PaxDb" id="65489-OBART08G02020.1"/>
<feature type="region of interest" description="Disordered" evidence="1">
    <location>
        <begin position="268"/>
        <end position="292"/>
    </location>
</feature>
<protein>
    <submittedName>
        <fullName evidence="2">Uncharacterized protein</fullName>
    </submittedName>
</protein>
<reference evidence="2" key="2">
    <citation type="submission" date="2015-03" db="UniProtKB">
        <authorList>
            <consortium name="EnsemblPlants"/>
        </authorList>
    </citation>
    <scope>IDENTIFICATION</scope>
</reference>
<name>A0A0D3GW21_9ORYZ</name>
<sequence length="292" mass="32452">MAPKRRKEASTSTTISPPLPPGHSSIFYLELSNLATSYGQLMSAISSEAEVIITLESPSNSKGVKQFCKISDKLYTPSGGTFLVQITPDNSRKWYRMGDAEETLPPRSQLNYPMKEHQGIVKIPFETTYASVLGKKSFQCAPMGPVSTHRCYKTLMTSGEVHKDSLKQLLGDGFPLALPVMGISEPLRFPLYQEWLQNVLILAGASDGDQLDRDPLDNMFDKVVPAEHSDKFNAWGTISDCMYEKRGFKELTFEATAKMIGIIKRSTTFPLPKPEPQYRRKGSSSSSKGKEI</sequence>
<dbReference type="SUPFAM" id="SSF56371">
    <property type="entry name" value="Ribosome inactivating proteins (RIP)"/>
    <property type="match status" value="1"/>
</dbReference>
<accession>A0A0D3GW21</accession>
<feature type="compositionally biased region" description="Low complexity" evidence="1">
    <location>
        <begin position="283"/>
        <end position="292"/>
    </location>
</feature>
<organism evidence="2">
    <name type="scientific">Oryza barthii</name>
    <dbReference type="NCBI Taxonomy" id="65489"/>
    <lineage>
        <taxon>Eukaryota</taxon>
        <taxon>Viridiplantae</taxon>
        <taxon>Streptophyta</taxon>
        <taxon>Embryophyta</taxon>
        <taxon>Tracheophyta</taxon>
        <taxon>Spermatophyta</taxon>
        <taxon>Magnoliopsida</taxon>
        <taxon>Liliopsida</taxon>
        <taxon>Poales</taxon>
        <taxon>Poaceae</taxon>
        <taxon>BOP clade</taxon>
        <taxon>Oryzoideae</taxon>
        <taxon>Oryzeae</taxon>
        <taxon>Oryzinae</taxon>
        <taxon>Oryza</taxon>
    </lineage>
</organism>
<keyword evidence="3" id="KW-1185">Reference proteome</keyword>
<dbReference type="EnsemblPlants" id="OBART08G02020.1">
    <property type="protein sequence ID" value="OBART08G02020.1"/>
    <property type="gene ID" value="OBART08G02020"/>
</dbReference>
<dbReference type="HOGENOM" id="CLU_057606_0_0_1"/>
<reference evidence="2" key="1">
    <citation type="journal article" date="2009" name="Rice">
        <title>De Novo Next Generation Sequencing of Plant Genomes.</title>
        <authorList>
            <person name="Rounsley S."/>
            <person name="Marri P.R."/>
            <person name="Yu Y."/>
            <person name="He R."/>
            <person name="Sisneros N."/>
            <person name="Goicoechea J.L."/>
            <person name="Lee S.J."/>
            <person name="Angelova A."/>
            <person name="Kudrna D."/>
            <person name="Luo M."/>
            <person name="Affourtit J."/>
            <person name="Desany B."/>
            <person name="Knight J."/>
            <person name="Niazi F."/>
            <person name="Egholm M."/>
            <person name="Wing R.A."/>
        </authorList>
    </citation>
    <scope>NUCLEOTIDE SEQUENCE [LARGE SCALE GENOMIC DNA]</scope>
    <source>
        <strain evidence="2">cv. IRGC 105608</strain>
    </source>
</reference>
<dbReference type="Gramene" id="OBART08G02020.1">
    <property type="protein sequence ID" value="OBART08G02020.1"/>
    <property type="gene ID" value="OBART08G02020"/>
</dbReference>
<dbReference type="AlphaFoldDB" id="A0A0D3GW21"/>
<evidence type="ECO:0000313" key="3">
    <source>
        <dbReference type="Proteomes" id="UP000026960"/>
    </source>
</evidence>
<dbReference type="GO" id="GO:0017148">
    <property type="term" value="P:negative regulation of translation"/>
    <property type="evidence" value="ECO:0007669"/>
    <property type="project" value="InterPro"/>
</dbReference>
<evidence type="ECO:0000313" key="2">
    <source>
        <dbReference type="EnsemblPlants" id="OBART08G02020.1"/>
    </source>
</evidence>
<dbReference type="GO" id="GO:0030598">
    <property type="term" value="F:rRNA N-glycosylase activity"/>
    <property type="evidence" value="ECO:0007669"/>
    <property type="project" value="InterPro"/>
</dbReference>